<keyword evidence="3" id="KW-1185">Reference proteome</keyword>
<evidence type="ECO:0000313" key="2">
    <source>
        <dbReference type="EMBL" id="CDW83548.1"/>
    </source>
</evidence>
<feature type="compositionally biased region" description="Basic residues" evidence="1">
    <location>
        <begin position="303"/>
        <end position="315"/>
    </location>
</feature>
<feature type="compositionally biased region" description="Basic and acidic residues" evidence="1">
    <location>
        <begin position="316"/>
        <end position="330"/>
    </location>
</feature>
<protein>
    <submittedName>
        <fullName evidence="2">Uncharacterized protein</fullName>
    </submittedName>
</protein>
<gene>
    <name evidence="2" type="primary">Contig3332.g3564</name>
    <name evidence="2" type="ORF">STYLEM_12596</name>
</gene>
<dbReference type="OrthoDB" id="10580773at2759"/>
<evidence type="ECO:0000256" key="1">
    <source>
        <dbReference type="SAM" id="MobiDB-lite"/>
    </source>
</evidence>
<dbReference type="Proteomes" id="UP000039865">
    <property type="component" value="Unassembled WGS sequence"/>
</dbReference>
<dbReference type="InParanoid" id="A0A078ARQ5"/>
<dbReference type="EMBL" id="CCKQ01011948">
    <property type="protein sequence ID" value="CDW83548.1"/>
    <property type="molecule type" value="Genomic_DNA"/>
</dbReference>
<sequence length="548" mass="64446">MNQTTSQIQGGNNNHMMNQDFSMFSIPFDNLDFEFLSPQFDSNHFNIEEPFRMRLDSEYLWEGEEMMYEDIVASTQPLNYNQHTMRKRIDDFQFHMQYMNHQEQMEDLEITQQIEIRPYQSEQQVCQNSCGRNPENEEEQFGLDSTIISNLDFNQSMAPFNQDFNFDMLDLEQQELSFMMRSMTNPQLLMENDIPEPFENPFLIQNSIFQGQQSSEDQFSQTASEATEINQSLPNPILKQKIVDTLEGVGDQTGYFEEESKGPSYQPLGVHEYNRKRGISDVTQTKNPLSVNSQVSSSERHANTHKAKIPRKIAKKDHEEIHQEEEVKEPQKKKKVAVTSAHDLSAEAEQTFSHDQTSNDKYYKKFDFFYKRTCFRLMAEFYKLLFQPFQKLWIEQKKKSAMSALLQSFASRHFESTLSKLPANNKVEFVNILMAVVHSHRHNKEDSFLSESSVDFSLVRDTMYKYSKKAQERFFSIPVFAFLFAWFAQSQEGMKFTYQKFQQKGQDYFIRIKTEIEELKDEAIQWLKKHVAAKADAKAQVLIKQLEQ</sequence>
<accession>A0A078ARQ5</accession>
<feature type="region of interest" description="Disordered" evidence="1">
    <location>
        <begin position="289"/>
        <end position="340"/>
    </location>
</feature>
<dbReference type="AlphaFoldDB" id="A0A078ARQ5"/>
<name>A0A078ARQ5_STYLE</name>
<evidence type="ECO:0000313" key="3">
    <source>
        <dbReference type="Proteomes" id="UP000039865"/>
    </source>
</evidence>
<reference evidence="2 3" key="1">
    <citation type="submission" date="2014-06" db="EMBL/GenBank/DDBJ databases">
        <authorList>
            <person name="Swart Estienne"/>
        </authorList>
    </citation>
    <scope>NUCLEOTIDE SEQUENCE [LARGE SCALE GENOMIC DNA]</scope>
    <source>
        <strain evidence="2 3">130c</strain>
    </source>
</reference>
<proteinExistence type="predicted"/>
<organism evidence="2 3">
    <name type="scientific">Stylonychia lemnae</name>
    <name type="common">Ciliate</name>
    <dbReference type="NCBI Taxonomy" id="5949"/>
    <lineage>
        <taxon>Eukaryota</taxon>
        <taxon>Sar</taxon>
        <taxon>Alveolata</taxon>
        <taxon>Ciliophora</taxon>
        <taxon>Intramacronucleata</taxon>
        <taxon>Spirotrichea</taxon>
        <taxon>Stichotrichia</taxon>
        <taxon>Sporadotrichida</taxon>
        <taxon>Oxytrichidae</taxon>
        <taxon>Stylonychinae</taxon>
        <taxon>Stylonychia</taxon>
    </lineage>
</organism>